<organism evidence="1 2">
    <name type="scientific">Candidatus Avelusimicrobium gallicola</name>
    <dbReference type="NCBI Taxonomy" id="2562704"/>
    <lineage>
        <taxon>Bacteria</taxon>
        <taxon>Pseudomonadati</taxon>
        <taxon>Elusimicrobiota</taxon>
        <taxon>Elusimicrobia</taxon>
        <taxon>Elusimicrobiales</taxon>
        <taxon>Elusimicrobiaceae</taxon>
        <taxon>Candidatus Avelusimicrobium</taxon>
    </lineage>
</organism>
<dbReference type="RefSeq" id="WP_087288776.1">
    <property type="nucleotide sequence ID" value="NZ_NFJD01000003.1"/>
</dbReference>
<evidence type="ECO:0000313" key="2">
    <source>
        <dbReference type="Proteomes" id="UP000196368"/>
    </source>
</evidence>
<dbReference type="EMBL" id="NFJD01000003">
    <property type="protein sequence ID" value="OUO56648.1"/>
    <property type="molecule type" value="Genomic_DNA"/>
</dbReference>
<comment type="caution">
    <text evidence="1">The sequence shown here is derived from an EMBL/GenBank/DDBJ whole genome shotgun (WGS) entry which is preliminary data.</text>
</comment>
<dbReference type="AlphaFoldDB" id="A0A1Y4DI76"/>
<proteinExistence type="predicted"/>
<name>A0A1Y4DI76_9BACT</name>
<gene>
    <name evidence="1" type="ORF">B5F75_05510</name>
</gene>
<accession>A0A1Y4DI76</accession>
<dbReference type="Proteomes" id="UP000196368">
    <property type="component" value="Unassembled WGS sequence"/>
</dbReference>
<sequence length="137" mass="14974">MFTFKKSKKELDITDAINRKKATITIGGQPVVIEAFKLSKALELINIFGKMPDLIKLATADLPAFNRLLLANLPQVLAFCVPNAKDINADDITLTEFADLILAVWAVNDMERIVSNFTTAVQSIPKATQVLASSPKS</sequence>
<protein>
    <submittedName>
        <fullName evidence="1">Uncharacterized protein</fullName>
    </submittedName>
</protein>
<evidence type="ECO:0000313" key="1">
    <source>
        <dbReference type="EMBL" id="OUO56648.1"/>
    </source>
</evidence>
<reference evidence="2" key="1">
    <citation type="submission" date="2017-04" db="EMBL/GenBank/DDBJ databases">
        <title>Function of individual gut microbiota members based on whole genome sequencing of pure cultures obtained from chicken caecum.</title>
        <authorList>
            <person name="Medvecky M."/>
            <person name="Cejkova D."/>
            <person name="Polansky O."/>
            <person name="Karasova D."/>
            <person name="Kubasova T."/>
            <person name="Cizek A."/>
            <person name="Rychlik I."/>
        </authorList>
    </citation>
    <scope>NUCLEOTIDE SEQUENCE [LARGE SCALE GENOMIC DNA]</scope>
    <source>
        <strain evidence="2">An273</strain>
    </source>
</reference>
<keyword evidence="2" id="KW-1185">Reference proteome</keyword>